<dbReference type="Gene3D" id="3.40.960.10">
    <property type="entry name" value="VSR Endonuclease"/>
    <property type="match status" value="1"/>
</dbReference>
<dbReference type="Proteomes" id="UP000326702">
    <property type="component" value="Chromosome"/>
</dbReference>
<dbReference type="InterPro" id="IPR011335">
    <property type="entry name" value="Restrct_endonuc-II-like"/>
</dbReference>
<proteinExistence type="predicted"/>
<evidence type="ECO:0000259" key="1">
    <source>
        <dbReference type="Pfam" id="PF04480"/>
    </source>
</evidence>
<accession>A0A5P9QAA8</accession>
<dbReference type="SUPFAM" id="SSF52980">
    <property type="entry name" value="Restriction endonuclease-like"/>
    <property type="match status" value="1"/>
</dbReference>
<gene>
    <name evidence="2" type="ORF">KDY119_01869</name>
</gene>
<protein>
    <recommendedName>
        <fullName evidence="1">DUF559 domain-containing protein</fullName>
    </recommendedName>
</protein>
<dbReference type="Pfam" id="PF04480">
    <property type="entry name" value="DUF559"/>
    <property type="match status" value="1"/>
</dbReference>
<evidence type="ECO:0000313" key="2">
    <source>
        <dbReference type="EMBL" id="QFU98357.1"/>
    </source>
</evidence>
<dbReference type="EMBL" id="CP045529">
    <property type="protein sequence ID" value="QFU98357.1"/>
    <property type="molecule type" value="Genomic_DNA"/>
</dbReference>
<feature type="domain" description="DUF559" evidence="1">
    <location>
        <begin position="240"/>
        <end position="312"/>
    </location>
</feature>
<sequence>MLPAMTNPMERPRNAGVSLDPPLLPDVEIYTRERRREIEDQVREGTLTRIRPGVYGPRVVEDSVAKRIQAQMLQQVRASVERLRGEFWFSHVTAAVLWGCWTWKSDGLVHLTELHNPAIRRSTERTIRRHWTDLPVRDRSSVSGVPVTSLERTAVDCARMLRPGSALVVLDAALRKGADRRLMATILEESRGKRGVRQARELLPLAVATSESPGESIVRWVALDAGLRPPSTAIPVVTDIGKFWVDLGWAELKIGIEFDGEEKYSGKYGDPVEVRRRERERQAALEREGWIILRFRWDDFLDLDAIADEIRRAQARRRSETAK</sequence>
<organism evidence="2 3">
    <name type="scientific">Luteimicrobium xylanilyticum</name>
    <dbReference type="NCBI Taxonomy" id="1133546"/>
    <lineage>
        <taxon>Bacteria</taxon>
        <taxon>Bacillati</taxon>
        <taxon>Actinomycetota</taxon>
        <taxon>Actinomycetes</taxon>
        <taxon>Micrococcales</taxon>
        <taxon>Luteimicrobium</taxon>
    </lineage>
</organism>
<name>A0A5P9QAA8_9MICO</name>
<dbReference type="KEGG" id="lxl:KDY119_01869"/>
<evidence type="ECO:0000313" key="3">
    <source>
        <dbReference type="Proteomes" id="UP000326702"/>
    </source>
</evidence>
<reference evidence="2 3" key="1">
    <citation type="submission" date="2019-10" db="EMBL/GenBank/DDBJ databases">
        <title>Genome sequence of Luteimicrobium xylanilyticum HY-24.</title>
        <authorList>
            <person name="Kim D.Y."/>
            <person name="Park H.-Y."/>
        </authorList>
    </citation>
    <scope>NUCLEOTIDE SEQUENCE [LARGE SCALE GENOMIC DNA]</scope>
    <source>
        <strain evidence="2 3">HY-24</strain>
    </source>
</reference>
<dbReference type="AlphaFoldDB" id="A0A5P9QAA8"/>
<keyword evidence="3" id="KW-1185">Reference proteome</keyword>
<dbReference type="InterPro" id="IPR007569">
    <property type="entry name" value="DUF559"/>
</dbReference>